<sequence length="230" mass="26575">MQSKLIQTLSFDSELFGYPVGKINWDSSMTEASFLVEASNFQLVYIFSEHELPLSSPDILHVDTKVIFEKNLKAEESFSGISTLEESIQKYGEKETLQTLQFLAFESGHYSRFKVDSRQNSQEFEKLYKLWIDKAISQGNVLVAENLSGMVTFDEKEGFAQIGLIAVHPQHRRKSWGRKLIHAAEHEVFKRGFSLLKIPTQEANSPAMNLYQQMGYSLDKKTFIYHYWRV</sequence>
<name>A0A4Y9R228_9BACT</name>
<comment type="caution">
    <text evidence="4">The sequence shown here is derived from an EMBL/GenBank/DDBJ whole genome shotgun (WGS) entry which is preliminary data.</text>
</comment>
<keyword evidence="1 4" id="KW-0808">Transferase</keyword>
<dbReference type="InterPro" id="IPR000182">
    <property type="entry name" value="GNAT_dom"/>
</dbReference>
<protein>
    <submittedName>
        <fullName evidence="4">GNAT family N-acetyltransferase</fullName>
    </submittedName>
</protein>
<dbReference type="PANTHER" id="PTHR43877:SF2">
    <property type="entry name" value="AMINOALKYLPHOSPHONATE N-ACETYLTRANSFERASE-RELATED"/>
    <property type="match status" value="1"/>
</dbReference>
<dbReference type="Pfam" id="PF00583">
    <property type="entry name" value="Acetyltransf_1"/>
    <property type="match status" value="1"/>
</dbReference>
<dbReference type="PANTHER" id="PTHR43877">
    <property type="entry name" value="AMINOALKYLPHOSPHONATE N-ACETYLTRANSFERASE-RELATED-RELATED"/>
    <property type="match status" value="1"/>
</dbReference>
<evidence type="ECO:0000256" key="2">
    <source>
        <dbReference type="ARBA" id="ARBA00023315"/>
    </source>
</evidence>
<dbReference type="SUPFAM" id="SSF55729">
    <property type="entry name" value="Acyl-CoA N-acyltransferases (Nat)"/>
    <property type="match status" value="1"/>
</dbReference>
<reference evidence="4 5" key="1">
    <citation type="submission" date="2019-03" db="EMBL/GenBank/DDBJ databases">
        <title>Algoriphagus sp. nov, a new strain isolated from root system soil of mangrove plant Kandelia.</title>
        <authorList>
            <person name="Yin Q."/>
            <person name="Wang K."/>
            <person name="Song Z."/>
        </authorList>
    </citation>
    <scope>NUCLEOTIDE SEQUENCE [LARGE SCALE GENOMIC DNA]</scope>
    <source>
        <strain evidence="4 5">XY-J91</strain>
    </source>
</reference>
<accession>A0A4Y9R228</accession>
<dbReference type="PROSITE" id="PS51186">
    <property type="entry name" value="GNAT"/>
    <property type="match status" value="1"/>
</dbReference>
<evidence type="ECO:0000313" key="4">
    <source>
        <dbReference type="EMBL" id="TFV97245.1"/>
    </source>
</evidence>
<organism evidence="4 5">
    <name type="scientific">Algoriphagus kandeliae</name>
    <dbReference type="NCBI Taxonomy" id="2562278"/>
    <lineage>
        <taxon>Bacteria</taxon>
        <taxon>Pseudomonadati</taxon>
        <taxon>Bacteroidota</taxon>
        <taxon>Cytophagia</taxon>
        <taxon>Cytophagales</taxon>
        <taxon>Cyclobacteriaceae</taxon>
        <taxon>Algoriphagus</taxon>
    </lineage>
</organism>
<dbReference type="Gene3D" id="3.40.630.30">
    <property type="match status" value="1"/>
</dbReference>
<dbReference type="RefSeq" id="WP_135069486.1">
    <property type="nucleotide sequence ID" value="NZ_SPSB01000001.1"/>
</dbReference>
<keyword evidence="5" id="KW-1185">Reference proteome</keyword>
<proteinExistence type="predicted"/>
<keyword evidence="2" id="KW-0012">Acyltransferase</keyword>
<evidence type="ECO:0000259" key="3">
    <source>
        <dbReference type="PROSITE" id="PS51186"/>
    </source>
</evidence>
<feature type="domain" description="N-acetyltransferase" evidence="3">
    <location>
        <begin position="95"/>
        <end position="230"/>
    </location>
</feature>
<dbReference type="AlphaFoldDB" id="A0A4Y9R228"/>
<evidence type="ECO:0000313" key="5">
    <source>
        <dbReference type="Proteomes" id="UP000297647"/>
    </source>
</evidence>
<dbReference type="InterPro" id="IPR016181">
    <property type="entry name" value="Acyl_CoA_acyltransferase"/>
</dbReference>
<dbReference type="EMBL" id="SPSB01000001">
    <property type="protein sequence ID" value="TFV97245.1"/>
    <property type="molecule type" value="Genomic_DNA"/>
</dbReference>
<dbReference type="GO" id="GO:0016747">
    <property type="term" value="F:acyltransferase activity, transferring groups other than amino-acyl groups"/>
    <property type="evidence" value="ECO:0007669"/>
    <property type="project" value="InterPro"/>
</dbReference>
<dbReference type="CDD" id="cd04301">
    <property type="entry name" value="NAT_SF"/>
    <property type="match status" value="1"/>
</dbReference>
<dbReference type="Proteomes" id="UP000297647">
    <property type="component" value="Unassembled WGS sequence"/>
</dbReference>
<gene>
    <name evidence="4" type="ORF">E4S40_00895</name>
</gene>
<evidence type="ECO:0000256" key="1">
    <source>
        <dbReference type="ARBA" id="ARBA00022679"/>
    </source>
</evidence>
<dbReference type="InterPro" id="IPR050832">
    <property type="entry name" value="Bact_Acetyltransf"/>
</dbReference>
<dbReference type="OrthoDB" id="1342666at2"/>